<feature type="compositionally biased region" description="Polar residues" evidence="1">
    <location>
        <begin position="736"/>
        <end position="752"/>
    </location>
</feature>
<dbReference type="Pfam" id="PF00415">
    <property type="entry name" value="RCC1"/>
    <property type="match status" value="2"/>
</dbReference>
<dbReference type="Proteomes" id="UP000236724">
    <property type="component" value="Unassembled WGS sequence"/>
</dbReference>
<organism evidence="3 4">
    <name type="scientific">Candidatus Venteria ishoeyi</name>
    <dbReference type="NCBI Taxonomy" id="1899563"/>
    <lineage>
        <taxon>Bacteria</taxon>
        <taxon>Pseudomonadati</taxon>
        <taxon>Pseudomonadota</taxon>
        <taxon>Gammaproteobacteria</taxon>
        <taxon>Thiotrichales</taxon>
        <taxon>Thiotrichaceae</taxon>
        <taxon>Venteria</taxon>
    </lineage>
</organism>
<accession>A0A1H6F542</accession>
<dbReference type="PROSITE" id="PS50012">
    <property type="entry name" value="RCC1_3"/>
    <property type="match status" value="5"/>
</dbReference>
<gene>
    <name evidence="3" type="ORF">MBHS_00235</name>
</gene>
<proteinExistence type="predicted"/>
<dbReference type="AlphaFoldDB" id="A0A1H6F542"/>
<dbReference type="Pfam" id="PF13540">
    <property type="entry name" value="RCC1_2"/>
    <property type="match status" value="3"/>
</dbReference>
<evidence type="ECO:0000313" key="4">
    <source>
        <dbReference type="Proteomes" id="UP000236724"/>
    </source>
</evidence>
<dbReference type="Gene3D" id="2.130.10.30">
    <property type="entry name" value="Regulator of chromosome condensation 1/beta-lactamase-inhibitor protein II"/>
    <property type="match status" value="2"/>
</dbReference>
<dbReference type="OrthoDB" id="5603992at2"/>
<reference evidence="3 4" key="1">
    <citation type="submission" date="2016-10" db="EMBL/GenBank/DDBJ databases">
        <authorList>
            <person name="de Groot N.N."/>
        </authorList>
    </citation>
    <scope>NUCLEOTIDE SEQUENCE [LARGE SCALE GENOMIC DNA]</scope>
    <source>
        <strain evidence="3">MBHS1</strain>
    </source>
</reference>
<feature type="region of interest" description="Disordered" evidence="1">
    <location>
        <begin position="736"/>
        <end position="761"/>
    </location>
</feature>
<dbReference type="SUPFAM" id="SSF50985">
    <property type="entry name" value="RCC1/BLIP-II"/>
    <property type="match status" value="1"/>
</dbReference>
<dbReference type="InterPro" id="IPR051553">
    <property type="entry name" value="Ran_GTPase-activating"/>
</dbReference>
<dbReference type="InterPro" id="IPR000408">
    <property type="entry name" value="Reg_chr_condens"/>
</dbReference>
<evidence type="ECO:0000256" key="2">
    <source>
        <dbReference type="SAM" id="SignalP"/>
    </source>
</evidence>
<protein>
    <submittedName>
        <fullName evidence="3">Regulator of chromosome condensation (RCC1) repeat protein</fullName>
    </submittedName>
</protein>
<feature type="chain" id="PRO_5014595465" evidence="2">
    <location>
        <begin position="38"/>
        <end position="761"/>
    </location>
</feature>
<evidence type="ECO:0000313" key="3">
    <source>
        <dbReference type="EMBL" id="SEH04389.1"/>
    </source>
</evidence>
<dbReference type="PANTHER" id="PTHR45982:SF1">
    <property type="entry name" value="REGULATOR OF CHROMOSOME CONDENSATION"/>
    <property type="match status" value="1"/>
</dbReference>
<dbReference type="GO" id="GO:0005085">
    <property type="term" value="F:guanyl-nucleotide exchange factor activity"/>
    <property type="evidence" value="ECO:0007669"/>
    <property type="project" value="TreeGrafter"/>
</dbReference>
<dbReference type="PANTHER" id="PTHR45982">
    <property type="entry name" value="REGULATOR OF CHROMOSOME CONDENSATION"/>
    <property type="match status" value="1"/>
</dbReference>
<keyword evidence="4" id="KW-1185">Reference proteome</keyword>
<dbReference type="EMBL" id="FMSV02000046">
    <property type="protein sequence ID" value="SEH04389.1"/>
    <property type="molecule type" value="Genomic_DNA"/>
</dbReference>
<dbReference type="GO" id="GO:0005737">
    <property type="term" value="C:cytoplasm"/>
    <property type="evidence" value="ECO:0007669"/>
    <property type="project" value="TreeGrafter"/>
</dbReference>
<name>A0A1H6F542_9GAMM</name>
<feature type="signal peptide" evidence="2">
    <location>
        <begin position="1"/>
        <end position="37"/>
    </location>
</feature>
<evidence type="ECO:0000256" key="1">
    <source>
        <dbReference type="SAM" id="MobiDB-lite"/>
    </source>
</evidence>
<keyword evidence="2" id="KW-0732">Signal</keyword>
<dbReference type="InterPro" id="IPR009091">
    <property type="entry name" value="RCC1/BLIP-II"/>
</dbReference>
<sequence>MKINYFIKQNIHYKIYKNNWLSLMMITLLSMSHSTWAELTSFSGGYDHYCAVTDIGSLKCWGGNKAGQLGDGTLNDSGPTTPVDVMGMNTGIVAVSSRGRHSCALLETGQLKCWGANWAGQLGYDTGTANENSQTPMDIMGLDANVTAFSAGDKSTCAILDTGTLKCWGGNNYGMLGNGTTENSTTPTDVIGLSSGVVAVNVGEYNACAIINDGALKCWGSNAYGALGNGIETNTPETSTFTEPVDVVGLNNKVVEVSVGYGYVCALLDNNAIKCWGRNDRGQLGNGTNIDSLIPTNVIGLDNNIKSISAGFGTACVVLNNGEIKCWGAHLDSHTPVDMPVNGTAYSVAVGRGHICSLLETGNITCWWPEALAGHGASQDFNLPPVAVDNLSVALSTDIAAPVTKLMPIIAPDLPMQIVDADGAANAMKISAEYVGETLTSYCQSPKITSHVIDGRDNTNSSQIQVINGQHLGALGDILDSVINNSSAQNISFAVNCANGAHLATSLNNTDLLAFSPPVYQTKYRIMSMTGLGQYNISVYEYRNSIAPESSTIIWRTKPIIVTEALTGEIAPLDINKLIANNAVGKFQWQHGEIVPIVVTATTLSHPVLLQKAQIFSLSDNTQVKAIPINHFPLDSDFTQVAVVLQAPDGRLSFLNATTRKTDERIPAGWAIVAITVEQPVALSATPETTPTGQVRVIWVRNKSITSETFMVVLPDGDLSGLNPSLEYLREATPQEAQSMTEAHQLQTSATGNIIPKPHLS</sequence>